<name>A0A7R9FSF1_9CRUS</name>
<dbReference type="InterPro" id="IPR036397">
    <property type="entry name" value="RNaseH_sf"/>
</dbReference>
<dbReference type="EMBL" id="CAJPEV010005672">
    <property type="protein sequence ID" value="CAG0903399.1"/>
    <property type="molecule type" value="Genomic_DNA"/>
</dbReference>
<protein>
    <recommendedName>
        <fullName evidence="1">Integrase zinc-binding domain-containing protein</fullName>
    </recommendedName>
</protein>
<organism evidence="2">
    <name type="scientific">Darwinula stevensoni</name>
    <dbReference type="NCBI Taxonomy" id="69355"/>
    <lineage>
        <taxon>Eukaryota</taxon>
        <taxon>Metazoa</taxon>
        <taxon>Ecdysozoa</taxon>
        <taxon>Arthropoda</taxon>
        <taxon>Crustacea</taxon>
        <taxon>Oligostraca</taxon>
        <taxon>Ostracoda</taxon>
        <taxon>Podocopa</taxon>
        <taxon>Podocopida</taxon>
        <taxon>Darwinulocopina</taxon>
        <taxon>Darwinuloidea</taxon>
        <taxon>Darwinulidae</taxon>
        <taxon>Darwinula</taxon>
    </lineage>
</organism>
<reference evidence="2" key="1">
    <citation type="submission" date="2020-11" db="EMBL/GenBank/DDBJ databases">
        <authorList>
            <person name="Tran Van P."/>
        </authorList>
    </citation>
    <scope>NUCLEOTIDE SEQUENCE</scope>
</reference>
<dbReference type="Pfam" id="PF17921">
    <property type="entry name" value="Integrase_H2C2"/>
    <property type="match status" value="1"/>
</dbReference>
<dbReference type="GO" id="GO:0003676">
    <property type="term" value="F:nucleic acid binding"/>
    <property type="evidence" value="ECO:0007669"/>
    <property type="project" value="InterPro"/>
</dbReference>
<sequence length="280" mass="32386">MARRLTLGERSQLASRYEVWQSVVQVQRWWRNVHGPRASVDAKTIRNCHSKLMNTESVVDTRKSGRPSTSRSEENVQVVEEMFIRSPKMSTRQAARESVLIRHTIQTVLKKELNFLSQALLSFLKSAGERERNYPPDVQKRDYRKFAEPFQLINGELYHQSKKCAQPKKVIVGEEERNRVLDLYHRGIGGGHFGMNATLRKLEKYWWKNMTSDVKRFCSSCIVCQKANPMNNPAPAKLHPVKISSRLFHRWGVDLVGPLNASKQGNSYLCVFTEYLTRAH</sequence>
<keyword evidence="3" id="KW-1185">Reference proteome</keyword>
<dbReference type="FunFam" id="1.10.340.70:FF:000001">
    <property type="entry name" value="Retrovirus-related Pol polyprotein from transposon gypsy-like Protein"/>
    <property type="match status" value="1"/>
</dbReference>
<dbReference type="Proteomes" id="UP000677054">
    <property type="component" value="Unassembled WGS sequence"/>
</dbReference>
<evidence type="ECO:0000313" key="3">
    <source>
        <dbReference type="Proteomes" id="UP000677054"/>
    </source>
</evidence>
<dbReference type="Gene3D" id="3.30.420.10">
    <property type="entry name" value="Ribonuclease H-like superfamily/Ribonuclease H"/>
    <property type="match status" value="1"/>
</dbReference>
<dbReference type="InterPro" id="IPR041588">
    <property type="entry name" value="Integrase_H2C2"/>
</dbReference>
<dbReference type="OrthoDB" id="9971063at2759"/>
<dbReference type="AlphaFoldDB" id="A0A7R9FSF1"/>
<dbReference type="EMBL" id="LR905189">
    <property type="protein sequence ID" value="CAD7253335.1"/>
    <property type="molecule type" value="Genomic_DNA"/>
</dbReference>
<dbReference type="Gene3D" id="1.10.340.70">
    <property type="match status" value="1"/>
</dbReference>
<dbReference type="InterPro" id="IPR052160">
    <property type="entry name" value="Gypsy_RT_Integrase-like"/>
</dbReference>
<gene>
    <name evidence="2" type="ORF">DSTB1V02_LOCUS13085</name>
</gene>
<dbReference type="PANTHER" id="PTHR47266">
    <property type="entry name" value="ENDONUCLEASE-RELATED"/>
    <property type="match status" value="1"/>
</dbReference>
<accession>A0A7R9FSF1</accession>
<feature type="domain" description="Integrase zinc-binding" evidence="1">
    <location>
        <begin position="174"/>
        <end position="229"/>
    </location>
</feature>
<proteinExistence type="predicted"/>
<evidence type="ECO:0000259" key="1">
    <source>
        <dbReference type="Pfam" id="PF17921"/>
    </source>
</evidence>
<evidence type="ECO:0000313" key="2">
    <source>
        <dbReference type="EMBL" id="CAD7253335.1"/>
    </source>
</evidence>